<feature type="domain" description="DUF6449" evidence="2">
    <location>
        <begin position="465"/>
        <end position="614"/>
    </location>
</feature>
<proteinExistence type="predicted"/>
<keyword evidence="1" id="KW-0812">Transmembrane</keyword>
<sequence>MTSKSLFYNLLREDGKRRLWSMALSFLVFFFTFPVGIALSLSERVRENIDYTYIVSILESWLGFQNGWMAALIILLSLIMGVTSFSYLHSRQKVDFYHGIPVNRKHLFWVNYFNGILIPAAVYGVNLVIAMGVIAVNGISPGEVWKTAITGFLLFMIHYCMMYSVTVISMILTGNVLVGILGNLVLQFYFICVIGVLEFCHTNFFYTSYRGGGNIFNRFMDKCSAFVLFMMNMERLQPGAPARTQAVRILAVLAVTIVLTLLSFWLYKKRGSEAAGRAMAFKISMPVIRIPIVVLSSLSGSIFFWSMHSSIGWGVFGLICGMFLSHCVIEIIYHFEFRRLFSHWKQMVACALLAAVIFCGFRYDLFGYDGYIPSEDSIESVAVSMPDVNYWVSYGSAQQNSMGEYYWQYEDSDEYIFSHMKLTDTAPVLALVRDAVARNRKLHHNNDFYETWDDGSISYNFSIKYTLKNGKNIYRSYHLSGDEMRPEIAEIFENQEFMKAVYPILVQTPEETAWVRVSRGEQTNVVSRDRNGTEKAMTEKLLLAYQEDLKSLKVETMQKENPIATIQFLTKMQAEAETKREEIQSSWKYSEITSRGYYPVYPSFTHTLELLKECQVDVEGWNSLENIKEINIDSYQFNGYQSTYGDKDSQYLTITDEEDIRQIMSHGAIDEYSNMNPYGGRGERRVSFSAVVEAGGRRTETSCTIPFNQLPESVKSEIEKIKKDV</sequence>
<feature type="transmembrane region" description="Helical" evidence="1">
    <location>
        <begin position="68"/>
        <end position="88"/>
    </location>
</feature>
<dbReference type="RefSeq" id="WP_349948487.1">
    <property type="nucleotide sequence ID" value="NZ_CP157940.1"/>
</dbReference>
<gene>
    <name evidence="3" type="ORF">ABFV83_08645</name>
</gene>
<evidence type="ECO:0000313" key="3">
    <source>
        <dbReference type="EMBL" id="XBS55840.1"/>
    </source>
</evidence>
<feature type="transmembrane region" description="Helical" evidence="1">
    <location>
        <begin position="347"/>
        <end position="365"/>
    </location>
</feature>
<dbReference type="InterPro" id="IPR045611">
    <property type="entry name" value="DUF6449"/>
</dbReference>
<protein>
    <submittedName>
        <fullName evidence="3">DUF6449 domain-containing protein</fullName>
    </submittedName>
</protein>
<feature type="transmembrane region" description="Helical" evidence="1">
    <location>
        <begin position="148"/>
        <end position="172"/>
    </location>
</feature>
<feature type="transmembrane region" description="Helical" evidence="1">
    <location>
        <begin position="20"/>
        <end position="41"/>
    </location>
</feature>
<feature type="transmembrane region" description="Helical" evidence="1">
    <location>
        <begin position="109"/>
        <end position="136"/>
    </location>
</feature>
<feature type="transmembrane region" description="Helical" evidence="1">
    <location>
        <begin position="246"/>
        <end position="267"/>
    </location>
</feature>
<feature type="transmembrane region" description="Helical" evidence="1">
    <location>
        <begin position="287"/>
        <end position="305"/>
    </location>
</feature>
<dbReference type="AlphaFoldDB" id="A0AAU7PUH2"/>
<organism evidence="3">
    <name type="scientific">Lacrimispora sp. BS-2</name>
    <dbReference type="NCBI Taxonomy" id="3151850"/>
    <lineage>
        <taxon>Bacteria</taxon>
        <taxon>Bacillati</taxon>
        <taxon>Bacillota</taxon>
        <taxon>Clostridia</taxon>
        <taxon>Lachnospirales</taxon>
        <taxon>Lachnospiraceae</taxon>
        <taxon>Lacrimispora</taxon>
    </lineage>
</organism>
<evidence type="ECO:0000259" key="2">
    <source>
        <dbReference type="Pfam" id="PF20047"/>
    </source>
</evidence>
<accession>A0AAU7PUH2</accession>
<dbReference type="EMBL" id="CP157940">
    <property type="protein sequence ID" value="XBS55840.1"/>
    <property type="molecule type" value="Genomic_DNA"/>
</dbReference>
<feature type="transmembrane region" description="Helical" evidence="1">
    <location>
        <begin position="311"/>
        <end position="335"/>
    </location>
</feature>
<reference evidence="3" key="1">
    <citation type="submission" date="2024-06" db="EMBL/GenBank/DDBJ databases">
        <title>Lacrimispora cavernae sp. nov., a novel anaerobe isolated from bat guano pile inside a cave.</title>
        <authorList>
            <person name="Miller S.L."/>
            <person name="Lu N."/>
            <person name="King J."/>
            <person name="Sankaranarayanan K."/>
            <person name="Lawson P.A."/>
        </authorList>
    </citation>
    <scope>NUCLEOTIDE SEQUENCE</scope>
    <source>
        <strain evidence="3">BS-2</strain>
    </source>
</reference>
<keyword evidence="1" id="KW-0472">Membrane</keyword>
<keyword evidence="1" id="KW-1133">Transmembrane helix</keyword>
<feature type="transmembrane region" description="Helical" evidence="1">
    <location>
        <begin position="184"/>
        <end position="206"/>
    </location>
</feature>
<dbReference type="Pfam" id="PF20047">
    <property type="entry name" value="DUF6449"/>
    <property type="match status" value="1"/>
</dbReference>
<name>A0AAU7PUH2_9FIRM</name>
<evidence type="ECO:0000256" key="1">
    <source>
        <dbReference type="SAM" id="Phobius"/>
    </source>
</evidence>